<sequence>MNYDFIIRLQDLMSPALLRLSQQYSGTMSTMQRLTQRFQSGFSRVAQTVDQLKRKLNFTKEGQSIDSLRGKLDELTKRRDLMVGTGEIRKANREIESLERRMDKMQQLGRSSAGSGGSGGLLGGLKGLILGGAMVAGVGSVLGQGMKAESTKLAYEQFAGAQAEPLYASLNQFANVTPFTNSEIMEGGRTMLAAGFDVNKIVPLMTDIGNVSAGSGKNYGELIAAVSKIKQKGFVDGGELHQEFGGTPLMDVLKKQMGVNGEELFKKAEKHQIKYADLEKALHTMSSGDGIFAGMLDKISKTAEGKWSTFTGSFEYKLQQWGEKLNPMLGKLFDFGTKILDNFGPVEEAFGKLLSAFRPLWDTGKMILSLLSGIGGEGDTATKIINILAGAINALAYVVSAFTTPLGQLYLAGIAVFKMLGYLKVAMNALTIFMTSNPLTVWIVALGALVVGLKWAYDNVDWFRHSLIHLWEVGKSVFGNLGKAWDALKKGDFSGVGQALANGWNEGLANAEKKINAEKLAKTLAAQQAKANKKTGAPGLSANGTAPGASGADGKDLDKAAGLSSTVGGSKSSTINITINKLIEKSEIHVNHFQEGVEELEETMKDMLLRVLNSANSVAIP</sequence>
<feature type="region of interest" description="Disordered" evidence="2">
    <location>
        <begin position="532"/>
        <end position="557"/>
    </location>
</feature>
<protein>
    <submittedName>
        <fullName evidence="5">Tape measure protein</fullName>
    </submittedName>
</protein>
<gene>
    <name evidence="5" type="ORF">ACFPMF_01705</name>
</gene>
<keyword evidence="3" id="KW-0472">Membrane</keyword>
<evidence type="ECO:0000256" key="1">
    <source>
        <dbReference type="SAM" id="Coils"/>
    </source>
</evidence>
<keyword evidence="3" id="KW-1133">Transmembrane helix</keyword>
<keyword evidence="1" id="KW-0175">Coiled coil</keyword>
<proteinExistence type="predicted"/>
<evidence type="ECO:0000256" key="3">
    <source>
        <dbReference type="SAM" id="Phobius"/>
    </source>
</evidence>
<dbReference type="Pfam" id="PF20155">
    <property type="entry name" value="TMP_3"/>
    <property type="match status" value="1"/>
</dbReference>
<evidence type="ECO:0000313" key="6">
    <source>
        <dbReference type="Proteomes" id="UP001596106"/>
    </source>
</evidence>
<reference evidence="6" key="1">
    <citation type="journal article" date="2019" name="Int. J. Syst. Evol. Microbiol.">
        <title>The Global Catalogue of Microorganisms (GCM) 10K type strain sequencing project: providing services to taxonomists for standard genome sequencing and annotation.</title>
        <authorList>
            <consortium name="The Broad Institute Genomics Platform"/>
            <consortium name="The Broad Institute Genome Sequencing Center for Infectious Disease"/>
            <person name="Wu L."/>
            <person name="Ma J."/>
        </authorList>
    </citation>
    <scope>NUCLEOTIDE SEQUENCE [LARGE SCALE GENOMIC DNA]</scope>
    <source>
        <strain evidence="6">CCUG 55250</strain>
    </source>
</reference>
<evidence type="ECO:0000313" key="5">
    <source>
        <dbReference type="EMBL" id="MFC5408006.1"/>
    </source>
</evidence>
<feature type="coiled-coil region" evidence="1">
    <location>
        <begin position="583"/>
        <end position="610"/>
    </location>
</feature>
<dbReference type="Proteomes" id="UP001596106">
    <property type="component" value="Unassembled WGS sequence"/>
</dbReference>
<keyword evidence="6" id="KW-1185">Reference proteome</keyword>
<dbReference type="RefSeq" id="WP_379840696.1">
    <property type="nucleotide sequence ID" value="NZ_JBHSMA010000001.1"/>
</dbReference>
<accession>A0ABW0I3B5</accession>
<dbReference type="InterPro" id="IPR013491">
    <property type="entry name" value="Tape_meas_N"/>
</dbReference>
<name>A0ABW0I3B5_9BACT</name>
<comment type="caution">
    <text evidence="5">The sequence shown here is derived from an EMBL/GenBank/DDBJ whole genome shotgun (WGS) entry which is preliminary data.</text>
</comment>
<feature type="coiled-coil region" evidence="1">
    <location>
        <begin position="81"/>
        <end position="108"/>
    </location>
</feature>
<feature type="transmembrane region" description="Helical" evidence="3">
    <location>
        <begin position="439"/>
        <end position="457"/>
    </location>
</feature>
<organism evidence="5 6">
    <name type="scientific">Larkinella bovis</name>
    <dbReference type="NCBI Taxonomy" id="683041"/>
    <lineage>
        <taxon>Bacteria</taxon>
        <taxon>Pseudomonadati</taxon>
        <taxon>Bacteroidota</taxon>
        <taxon>Cytophagia</taxon>
        <taxon>Cytophagales</taxon>
        <taxon>Spirosomataceae</taxon>
        <taxon>Larkinella</taxon>
    </lineage>
</organism>
<evidence type="ECO:0000256" key="2">
    <source>
        <dbReference type="SAM" id="MobiDB-lite"/>
    </source>
</evidence>
<evidence type="ECO:0000259" key="4">
    <source>
        <dbReference type="Pfam" id="PF20155"/>
    </source>
</evidence>
<feature type="domain" description="Tape measure protein N-terminal" evidence="4">
    <location>
        <begin position="159"/>
        <end position="314"/>
    </location>
</feature>
<keyword evidence="3" id="KW-0812">Transmembrane</keyword>
<dbReference type="EMBL" id="JBHSMA010000001">
    <property type="protein sequence ID" value="MFC5408006.1"/>
    <property type="molecule type" value="Genomic_DNA"/>
</dbReference>